<evidence type="ECO:0000313" key="2">
    <source>
        <dbReference type="Proteomes" id="UP000193944"/>
    </source>
</evidence>
<organism evidence="1 2">
    <name type="scientific">Anaeromyces robustus</name>
    <dbReference type="NCBI Taxonomy" id="1754192"/>
    <lineage>
        <taxon>Eukaryota</taxon>
        <taxon>Fungi</taxon>
        <taxon>Fungi incertae sedis</taxon>
        <taxon>Chytridiomycota</taxon>
        <taxon>Chytridiomycota incertae sedis</taxon>
        <taxon>Neocallimastigomycetes</taxon>
        <taxon>Neocallimastigales</taxon>
        <taxon>Neocallimastigaceae</taxon>
        <taxon>Anaeromyces</taxon>
    </lineage>
</organism>
<dbReference type="OrthoDB" id="2373987at2759"/>
<comment type="caution">
    <text evidence="1">The sequence shown here is derived from an EMBL/GenBank/DDBJ whole genome shotgun (WGS) entry which is preliminary data.</text>
</comment>
<dbReference type="AlphaFoldDB" id="A0A1Y1WZF7"/>
<sequence length="143" mass="16590">MDGWYPFLMAVDKNNVDMIKLLMNKSAKSGVILNIQDKDPLIKTIKNNNVEIVKTLLNYAISNDIFLEINEHKPMTLVINNNVIDIAELLIDYTCKMNLIININEIVIKYISKIKIERLKSLRKHGKQRKCNVLLSMKIDYNN</sequence>
<gene>
    <name evidence="1" type="ORF">BCR32DRAFT_246889</name>
</gene>
<dbReference type="Proteomes" id="UP000193944">
    <property type="component" value="Unassembled WGS sequence"/>
</dbReference>
<protein>
    <submittedName>
        <fullName evidence="1">Uncharacterized protein</fullName>
    </submittedName>
</protein>
<dbReference type="SMART" id="SM00248">
    <property type="entry name" value="ANK"/>
    <property type="match status" value="3"/>
</dbReference>
<name>A0A1Y1WZF7_9FUNG</name>
<dbReference type="InterPro" id="IPR002110">
    <property type="entry name" value="Ankyrin_rpt"/>
</dbReference>
<keyword evidence="2" id="KW-1185">Reference proteome</keyword>
<accession>A0A1Y1WZF7</accession>
<reference evidence="1 2" key="1">
    <citation type="submission" date="2016-08" db="EMBL/GenBank/DDBJ databases">
        <title>A Parts List for Fungal Cellulosomes Revealed by Comparative Genomics.</title>
        <authorList>
            <consortium name="DOE Joint Genome Institute"/>
            <person name="Haitjema C.H."/>
            <person name="Gilmore S.P."/>
            <person name="Henske J.K."/>
            <person name="Solomon K.V."/>
            <person name="De Groot R."/>
            <person name="Kuo A."/>
            <person name="Mondo S.J."/>
            <person name="Salamov A.A."/>
            <person name="Labutti K."/>
            <person name="Zhao Z."/>
            <person name="Chiniquy J."/>
            <person name="Barry K."/>
            <person name="Brewer H.M."/>
            <person name="Purvine S.O."/>
            <person name="Wright A.T."/>
            <person name="Boxma B."/>
            <person name="Van Alen T."/>
            <person name="Hackstein J.H."/>
            <person name="Baker S.E."/>
            <person name="Grigoriev I.V."/>
            <person name="O'Malley M.A."/>
        </authorList>
    </citation>
    <scope>NUCLEOTIDE SEQUENCE [LARGE SCALE GENOMIC DNA]</scope>
    <source>
        <strain evidence="1 2">S4</strain>
    </source>
</reference>
<dbReference type="EMBL" id="MCFG01000197">
    <property type="protein sequence ID" value="ORX78822.1"/>
    <property type="molecule type" value="Genomic_DNA"/>
</dbReference>
<dbReference type="InterPro" id="IPR036770">
    <property type="entry name" value="Ankyrin_rpt-contain_sf"/>
</dbReference>
<dbReference type="Pfam" id="PF12796">
    <property type="entry name" value="Ank_2"/>
    <property type="match status" value="1"/>
</dbReference>
<reference evidence="1 2" key="2">
    <citation type="submission" date="2016-08" db="EMBL/GenBank/DDBJ databases">
        <title>Pervasive Adenine N6-methylation of Active Genes in Fungi.</title>
        <authorList>
            <consortium name="DOE Joint Genome Institute"/>
            <person name="Mondo S.J."/>
            <person name="Dannebaum R.O."/>
            <person name="Kuo R.C."/>
            <person name="Labutti K."/>
            <person name="Haridas S."/>
            <person name="Kuo A."/>
            <person name="Salamov A."/>
            <person name="Ahrendt S.R."/>
            <person name="Lipzen A."/>
            <person name="Sullivan W."/>
            <person name="Andreopoulos W.B."/>
            <person name="Clum A."/>
            <person name="Lindquist E."/>
            <person name="Daum C."/>
            <person name="Ramamoorthy G.K."/>
            <person name="Gryganskyi A."/>
            <person name="Culley D."/>
            <person name="Magnuson J.K."/>
            <person name="James T.Y."/>
            <person name="O'Malley M.A."/>
            <person name="Stajich J.E."/>
            <person name="Spatafora J.W."/>
            <person name="Visel A."/>
            <person name="Grigoriev I.V."/>
        </authorList>
    </citation>
    <scope>NUCLEOTIDE SEQUENCE [LARGE SCALE GENOMIC DNA]</scope>
    <source>
        <strain evidence="1 2">S4</strain>
    </source>
</reference>
<dbReference type="Gene3D" id="1.25.40.20">
    <property type="entry name" value="Ankyrin repeat-containing domain"/>
    <property type="match status" value="1"/>
</dbReference>
<proteinExistence type="predicted"/>
<dbReference type="SUPFAM" id="SSF48403">
    <property type="entry name" value="Ankyrin repeat"/>
    <property type="match status" value="1"/>
</dbReference>
<evidence type="ECO:0000313" key="1">
    <source>
        <dbReference type="EMBL" id="ORX78822.1"/>
    </source>
</evidence>